<reference evidence="4" key="1">
    <citation type="submission" date="2021-02" db="EMBL/GenBank/DDBJ databases">
        <authorList>
            <person name="Nowell W R."/>
        </authorList>
    </citation>
    <scope>NUCLEOTIDE SEQUENCE</scope>
</reference>
<evidence type="ECO:0000256" key="1">
    <source>
        <dbReference type="ARBA" id="ARBA00005562"/>
    </source>
</evidence>
<organism evidence="4 5">
    <name type="scientific">Rotaria magnacalcarata</name>
    <dbReference type="NCBI Taxonomy" id="392030"/>
    <lineage>
        <taxon>Eukaryota</taxon>
        <taxon>Metazoa</taxon>
        <taxon>Spiralia</taxon>
        <taxon>Gnathifera</taxon>
        <taxon>Rotifera</taxon>
        <taxon>Eurotatoria</taxon>
        <taxon>Bdelloidea</taxon>
        <taxon>Philodinida</taxon>
        <taxon>Philodinidae</taxon>
        <taxon>Rotaria</taxon>
    </lineage>
</organism>
<comment type="caution">
    <text evidence="4">The sequence shown here is derived from an EMBL/GenBank/DDBJ whole genome shotgun (WGS) entry which is preliminary data.</text>
</comment>
<dbReference type="InterPro" id="IPR000418">
    <property type="entry name" value="Ets_dom"/>
</dbReference>
<dbReference type="PROSITE" id="PS50061">
    <property type="entry name" value="ETS_DOMAIN_3"/>
    <property type="match status" value="1"/>
</dbReference>
<accession>A0A8S2XW57</accession>
<dbReference type="Gene3D" id="1.10.10.10">
    <property type="entry name" value="Winged helix-like DNA-binding domain superfamily/Winged helix DNA-binding domain"/>
    <property type="match status" value="1"/>
</dbReference>
<feature type="domain" description="ETS" evidence="3">
    <location>
        <begin position="1"/>
        <end position="31"/>
    </location>
</feature>
<evidence type="ECO:0000259" key="3">
    <source>
        <dbReference type="PROSITE" id="PS50061"/>
    </source>
</evidence>
<evidence type="ECO:0000313" key="5">
    <source>
        <dbReference type="Proteomes" id="UP000676336"/>
    </source>
</evidence>
<feature type="non-terminal residue" evidence="4">
    <location>
        <position position="1"/>
    </location>
</feature>
<dbReference type="InterPro" id="IPR036388">
    <property type="entry name" value="WH-like_DNA-bd_sf"/>
</dbReference>
<dbReference type="EMBL" id="CAJOBI010085827">
    <property type="protein sequence ID" value="CAF4518439.1"/>
    <property type="molecule type" value="Genomic_DNA"/>
</dbReference>
<dbReference type="Pfam" id="PF00178">
    <property type="entry name" value="Ets"/>
    <property type="match status" value="1"/>
</dbReference>
<proteinExistence type="inferred from homology"/>
<gene>
    <name evidence="4" type="ORF">SMN809_LOCUS35701</name>
</gene>
<comment type="similarity">
    <text evidence="1 2">Belongs to the ETS family.</text>
</comment>
<dbReference type="GO" id="GO:0005634">
    <property type="term" value="C:nucleus"/>
    <property type="evidence" value="ECO:0007669"/>
    <property type="project" value="UniProtKB-SubCell"/>
</dbReference>
<keyword evidence="2" id="KW-0539">Nucleus</keyword>
<protein>
    <recommendedName>
        <fullName evidence="3">ETS domain-containing protein</fullName>
    </recommendedName>
</protein>
<name>A0A8S2XW57_9BILA</name>
<dbReference type="SUPFAM" id="SSF46785">
    <property type="entry name" value="Winged helix' DNA-binding domain"/>
    <property type="match status" value="1"/>
</dbReference>
<dbReference type="InterPro" id="IPR036390">
    <property type="entry name" value="WH_DNA-bd_sf"/>
</dbReference>
<comment type="subcellular location">
    <subcellularLocation>
        <location evidence="2">Nucleus</location>
    </subcellularLocation>
</comment>
<dbReference type="GO" id="GO:0003700">
    <property type="term" value="F:DNA-binding transcription factor activity"/>
    <property type="evidence" value="ECO:0007669"/>
    <property type="project" value="InterPro"/>
</dbReference>
<keyword evidence="2" id="KW-0238">DNA-binding</keyword>
<dbReference type="GO" id="GO:0043565">
    <property type="term" value="F:sequence-specific DNA binding"/>
    <property type="evidence" value="ECO:0007669"/>
    <property type="project" value="InterPro"/>
</dbReference>
<dbReference type="AlphaFoldDB" id="A0A8S2XW57"/>
<evidence type="ECO:0000313" key="4">
    <source>
        <dbReference type="EMBL" id="CAF4518439.1"/>
    </source>
</evidence>
<sequence>MTYEKLARAIRYYYSGGVIRPTPGRFTFRFGSGSGFGKTWLPA</sequence>
<evidence type="ECO:0000256" key="2">
    <source>
        <dbReference type="RuleBase" id="RU004019"/>
    </source>
</evidence>
<dbReference type="Proteomes" id="UP000676336">
    <property type="component" value="Unassembled WGS sequence"/>
</dbReference>